<sequence length="1234" mass="141812">MNKQHQKNDSQIVFFMQVLQLSLDSDANHEIVYPVLQENLDKIDQRLVSILRNMAEHNQLNAEAAYGISGFSSLIQMFPLGNKANNIEIAIAGYEVASRVYAEENYMDAWGAVQYRLADAYFERIKGQKVENLEKALDICLNSLKYNYREISPELWAYIKLSLGKIYIYRIEGDKGENLENAINTLNQALEVVSYNIEPHSWASIQNGLGTAYLDRIKGNHSDNVEFAVKAYQQALKVRTYDLEPYGWAQIQNNLGQAYLARIQGNREENIELAIAAYKNALEVFTIETDPQTWAMVKNNLANAYSRRIKGGAAENLELAIEIYEDAALQVYTRDAFPLAWAKLKTDLARTYKTRIIGNPAQNQEKSIAACEEALEIRNRKADAYTWAETLYTLAETYIARINGSRAENIDKAIFNYHQALQIYTLENDARTWATIQNELANAYRLRILGERAENLEQSLIACQQALQVRIREVNPQTWAASQRYLALAYLYRVRGNREENLELAISACEEALKIYACNTFPTEWADVQNDLGVIYEKRIRGDRAENLEFAIQIYKQVLQEVYTREDFPRGWAGTLSNLALAYTLRIQGNKADNLEKGIDAYHQVLQIFTREELPQDWATTQHNLALAYYERIKGKRLDNLNKSITACYNALEIYDSDAFIQERATMHFYLGNAYLDANNFSTAYHAFNKAIESVDYLREEVHSGEEIKQKIAERWYQLYQRMLEACLELGKIKEALEYAERSKTRNLVELILNRDRKTIFSSKVVIQLEKLRDEINISQYKLQNAKAENPIALVQHLQQLRKQRKELQDKYLPIGSSFNFNQFQTTLDEKTAVIEWYITGNNLETFIITRSNLQRLNTSKTSNNLDALGNWNNEYLNAYYNQKFEWKNNLDSRLTYLAEILQLEELLKLIPKTCTCLILIPHRYLHLFPLHALPLINGELFSEKFPDGVSYAPSCQLLQQVQQRKRADFQNLFAIQNPTEDLNYTNLEVEVIQSYFNTANVLKKSAATVTAVNNSDLNTYHCVHFSCHGYFNLLNPAKSALILANASIADTSRQSDSERYLKLRAGEAHDLEKCLTLDKIFSLKLEICRLVTLSACETGLIDFNNTSDEYIGLPSGFLLAGSPSVVSSLWKVDDLSTSFLMIKFYENLTKLNKLKAGSIALALNQAQKWLRNLDIEELDKFLEQYKAQIEQTLAQLRVGQRLRFQESLKLIKQRQPLPCANPYYWAGFIASGF</sequence>
<proteinExistence type="predicted"/>
<dbReference type="InterPro" id="IPR019734">
    <property type="entry name" value="TPR_rpt"/>
</dbReference>
<organism evidence="3 4">
    <name type="scientific">Plectonema cf. radiosum LEGE 06105</name>
    <dbReference type="NCBI Taxonomy" id="945769"/>
    <lineage>
        <taxon>Bacteria</taxon>
        <taxon>Bacillati</taxon>
        <taxon>Cyanobacteriota</taxon>
        <taxon>Cyanophyceae</taxon>
        <taxon>Oscillatoriophycideae</taxon>
        <taxon>Oscillatoriales</taxon>
        <taxon>Microcoleaceae</taxon>
        <taxon>Plectonema</taxon>
    </lineage>
</organism>
<dbReference type="PROSITE" id="PS50005">
    <property type="entry name" value="TPR"/>
    <property type="match status" value="1"/>
</dbReference>
<evidence type="ECO:0000256" key="1">
    <source>
        <dbReference type="PROSITE-ProRule" id="PRU00339"/>
    </source>
</evidence>
<dbReference type="Gene3D" id="1.25.40.10">
    <property type="entry name" value="Tetratricopeptide repeat domain"/>
    <property type="match status" value="4"/>
</dbReference>
<dbReference type="Pfam" id="PF12770">
    <property type="entry name" value="CHAT"/>
    <property type="match status" value="1"/>
</dbReference>
<dbReference type="AlphaFoldDB" id="A0A8J7F4K7"/>
<evidence type="ECO:0000313" key="3">
    <source>
        <dbReference type="EMBL" id="MBE9214965.1"/>
    </source>
</evidence>
<dbReference type="InterPro" id="IPR024983">
    <property type="entry name" value="CHAT_dom"/>
</dbReference>
<dbReference type="SMART" id="SM00028">
    <property type="entry name" value="TPR"/>
    <property type="match status" value="6"/>
</dbReference>
<protein>
    <submittedName>
        <fullName evidence="3">CHAT domain-containing protein</fullName>
    </submittedName>
</protein>
<dbReference type="InterPro" id="IPR011990">
    <property type="entry name" value="TPR-like_helical_dom_sf"/>
</dbReference>
<feature type="repeat" description="TPR" evidence="1">
    <location>
        <begin position="665"/>
        <end position="698"/>
    </location>
</feature>
<dbReference type="SMART" id="SM00671">
    <property type="entry name" value="SEL1"/>
    <property type="match status" value="3"/>
</dbReference>
<dbReference type="PANTHER" id="PTHR10098:SF106">
    <property type="entry name" value="TETRATRICOPEPTIDE REPEAT PROTEIN 28-LIKE PROTEIN"/>
    <property type="match status" value="1"/>
</dbReference>
<dbReference type="Proteomes" id="UP000620559">
    <property type="component" value="Unassembled WGS sequence"/>
</dbReference>
<keyword evidence="4" id="KW-1185">Reference proteome</keyword>
<accession>A0A8J7F4K7</accession>
<dbReference type="PANTHER" id="PTHR10098">
    <property type="entry name" value="RAPSYN-RELATED"/>
    <property type="match status" value="1"/>
</dbReference>
<reference evidence="3" key="1">
    <citation type="submission" date="2020-10" db="EMBL/GenBank/DDBJ databases">
        <authorList>
            <person name="Castelo-Branco R."/>
            <person name="Eusebio N."/>
            <person name="Adriana R."/>
            <person name="Vieira A."/>
            <person name="Brugerolle De Fraissinette N."/>
            <person name="Rezende De Castro R."/>
            <person name="Schneider M.P."/>
            <person name="Vasconcelos V."/>
            <person name="Leao P.N."/>
        </authorList>
    </citation>
    <scope>NUCLEOTIDE SEQUENCE</scope>
    <source>
        <strain evidence="3">LEGE 06105</strain>
    </source>
</reference>
<keyword evidence="1" id="KW-0802">TPR repeat</keyword>
<comment type="caution">
    <text evidence="3">The sequence shown here is derived from an EMBL/GenBank/DDBJ whole genome shotgun (WGS) entry which is preliminary data.</text>
</comment>
<evidence type="ECO:0000313" key="4">
    <source>
        <dbReference type="Proteomes" id="UP000620559"/>
    </source>
</evidence>
<dbReference type="InterPro" id="IPR006597">
    <property type="entry name" value="Sel1-like"/>
</dbReference>
<dbReference type="SUPFAM" id="SSF48452">
    <property type="entry name" value="TPR-like"/>
    <property type="match status" value="4"/>
</dbReference>
<gene>
    <name evidence="3" type="ORF">IQ247_20210</name>
</gene>
<dbReference type="RefSeq" id="WP_193922932.1">
    <property type="nucleotide sequence ID" value="NZ_JADEWL010000079.1"/>
</dbReference>
<dbReference type="EMBL" id="JADEWL010000079">
    <property type="protein sequence ID" value="MBE9214965.1"/>
    <property type="molecule type" value="Genomic_DNA"/>
</dbReference>
<name>A0A8J7F4K7_9CYAN</name>
<evidence type="ECO:0000259" key="2">
    <source>
        <dbReference type="Pfam" id="PF12770"/>
    </source>
</evidence>
<feature type="domain" description="CHAT" evidence="2">
    <location>
        <begin position="907"/>
        <end position="1233"/>
    </location>
</feature>